<keyword evidence="2" id="KW-1133">Transmembrane helix</keyword>
<dbReference type="EMBL" id="AYSO01000020">
    <property type="protein sequence ID" value="KIE44962.1"/>
    <property type="molecule type" value="Genomic_DNA"/>
</dbReference>
<protein>
    <submittedName>
        <fullName evidence="4">Mannosyl-glycoendo-beta-N-acetylglucosaminidase family protein</fullName>
    </submittedName>
</protein>
<dbReference type="GO" id="GO:0004040">
    <property type="term" value="F:amidase activity"/>
    <property type="evidence" value="ECO:0007669"/>
    <property type="project" value="InterPro"/>
</dbReference>
<dbReference type="Gene3D" id="1.10.530.10">
    <property type="match status" value="1"/>
</dbReference>
<organism evidence="4 5">
    <name type="scientific">Clostridium argentinense CDC 2741</name>
    <dbReference type="NCBI Taxonomy" id="1418104"/>
    <lineage>
        <taxon>Bacteria</taxon>
        <taxon>Bacillati</taxon>
        <taxon>Bacillota</taxon>
        <taxon>Clostridia</taxon>
        <taxon>Eubacteriales</taxon>
        <taxon>Clostridiaceae</taxon>
        <taxon>Clostridium</taxon>
    </lineage>
</organism>
<dbReference type="InterPro" id="IPR051056">
    <property type="entry name" value="Glycosyl_Hydrolase_73"/>
</dbReference>
<evidence type="ECO:0000256" key="1">
    <source>
        <dbReference type="ARBA" id="ARBA00022801"/>
    </source>
</evidence>
<keyword evidence="2" id="KW-0812">Transmembrane</keyword>
<dbReference type="AlphaFoldDB" id="A0A0C1QVE0"/>
<dbReference type="PANTHER" id="PTHR33308:SF9">
    <property type="entry name" value="PEPTIDOGLYCAN HYDROLASE FLGJ"/>
    <property type="match status" value="1"/>
</dbReference>
<keyword evidence="1" id="KW-0378">Hydrolase</keyword>
<evidence type="ECO:0000259" key="3">
    <source>
        <dbReference type="SMART" id="SM00047"/>
    </source>
</evidence>
<dbReference type="STRING" id="29341.RSJ17_07435"/>
<proteinExistence type="predicted"/>
<dbReference type="Gene3D" id="4.10.80.30">
    <property type="entry name" value="DNA polymerase, domain 6"/>
    <property type="match status" value="1"/>
</dbReference>
<keyword evidence="5" id="KW-1185">Reference proteome</keyword>
<dbReference type="SMART" id="SM00047">
    <property type="entry name" value="LYZ2"/>
    <property type="match status" value="1"/>
</dbReference>
<dbReference type="PANTHER" id="PTHR33308">
    <property type="entry name" value="PEPTIDOGLYCAN HYDROLASE FLGJ"/>
    <property type="match status" value="1"/>
</dbReference>
<sequence>MNPYVVIKGASLLKKYWKQILLFFIALLMIPIMFATSFVVIKTVPAADEEIIRMYISGAQSASKENVKVDWRDLMAIDAVRYKQNFKDVKSGDVLSLGELFIEEYIEERKVITTNSKGEEIERVEKVTVYRRKTLDQVMGEMGFSEEEKRDIKLYRDIGLNLLNEQFGGGILIDGEGVPLNLTQEEFINKVIPGAESTYKKYGVLPSISISQAILESGWGSSGLTAKANNLFGIKAFYWSGKYVEMLTYEWYGGVKVEVKAAFRAYDSWEHSLEDHGKFLVENSIYSEAGFFNAKDHIGQAFALQRAGYATDPNYAVTLISLIEQYNLHQYDKK</sequence>
<feature type="transmembrane region" description="Helical" evidence="2">
    <location>
        <begin position="20"/>
        <end position="41"/>
    </location>
</feature>
<dbReference type="Pfam" id="PF01832">
    <property type="entry name" value="Glucosaminidase"/>
    <property type="match status" value="1"/>
</dbReference>
<name>A0A0C1QVE0_9CLOT</name>
<dbReference type="Proteomes" id="UP000031366">
    <property type="component" value="Unassembled WGS sequence"/>
</dbReference>
<evidence type="ECO:0000313" key="5">
    <source>
        <dbReference type="Proteomes" id="UP000031366"/>
    </source>
</evidence>
<feature type="domain" description="Mannosyl-glycoprotein endo-beta-N-acetylglucosamidase-like" evidence="3">
    <location>
        <begin position="177"/>
        <end position="332"/>
    </location>
</feature>
<dbReference type="InterPro" id="IPR002901">
    <property type="entry name" value="MGlyc_endo_b_GlcNAc-like_dom"/>
</dbReference>
<gene>
    <name evidence="4" type="ORF">U732_929</name>
</gene>
<dbReference type="OrthoDB" id="977752at2"/>
<evidence type="ECO:0000313" key="4">
    <source>
        <dbReference type="EMBL" id="KIE44962.1"/>
    </source>
</evidence>
<reference evidence="4 5" key="1">
    <citation type="journal article" date="2015" name="Infect. Genet. Evol.">
        <title>Genomic sequences of six botulinum neurotoxin-producing strains representing three clostridial species illustrate the mobility and diversity of botulinum neurotoxin genes.</title>
        <authorList>
            <person name="Smith T.J."/>
            <person name="Hill K.K."/>
            <person name="Xie G."/>
            <person name="Foley B.T."/>
            <person name="Williamson C.H."/>
            <person name="Foster J.T."/>
            <person name="Johnson S.L."/>
            <person name="Chertkov O."/>
            <person name="Teshima H."/>
            <person name="Gibbons H.S."/>
            <person name="Johnsky L.A."/>
            <person name="Karavis M.A."/>
            <person name="Smith L.A."/>
        </authorList>
    </citation>
    <scope>NUCLEOTIDE SEQUENCE [LARGE SCALE GENOMIC DNA]</scope>
    <source>
        <strain evidence="4 5">CDC 2741</strain>
    </source>
</reference>
<comment type="caution">
    <text evidence="4">The sequence shown here is derived from an EMBL/GenBank/DDBJ whole genome shotgun (WGS) entry which is preliminary data.</text>
</comment>
<accession>A0A0C1QVE0</accession>
<evidence type="ECO:0000256" key="2">
    <source>
        <dbReference type="SAM" id="Phobius"/>
    </source>
</evidence>
<keyword evidence="2" id="KW-0472">Membrane</keyword>